<organism evidence="2 3">
    <name type="scientific">Helcobacillus massiliensis</name>
    <dbReference type="NCBI Taxonomy" id="521392"/>
    <lineage>
        <taxon>Bacteria</taxon>
        <taxon>Bacillati</taxon>
        <taxon>Actinomycetota</taxon>
        <taxon>Actinomycetes</taxon>
        <taxon>Micrococcales</taxon>
        <taxon>Dermabacteraceae</taxon>
        <taxon>Helcobacillus</taxon>
    </lineage>
</organism>
<dbReference type="GO" id="GO:0005524">
    <property type="term" value="F:ATP binding"/>
    <property type="evidence" value="ECO:0007669"/>
    <property type="project" value="TreeGrafter"/>
</dbReference>
<dbReference type="GO" id="GO:0016887">
    <property type="term" value="F:ATP hydrolysis activity"/>
    <property type="evidence" value="ECO:0007669"/>
    <property type="project" value="TreeGrafter"/>
</dbReference>
<dbReference type="RefSeq" id="WP_183376187.1">
    <property type="nucleotide sequence ID" value="NZ_CBCSFZ010000074.1"/>
</dbReference>
<sequence length="340" mass="34493">MSVFPTHPHRSQPTAAVVDLPPDLRQSAIDHAEAAQMRVVTEPQPGCAVVLTGLTGLANLSSAAGSASLASPDAPVIVLTSTAPRAADWRRALDAGAASLRILPGESADLLADLAGASRRPGRGAIITVVPGSGGAGATSLAARLAGAAARTGRPVTLVDADPSGPGMEHVIGAAHVPGAHWPDFADADAAAGSAIRSALPQIDGIHLLTGPVPAAATVGRILTALTSVDGFVVVDAGLGIAAEIAPLSREVLMVVHARDLTVRSAVRRAEQLREAAPSMGIAVRRHGDVGVRDVRADLDLPVAMSFRDSRPGVQPVVDVRRGGADAACAAFWSSWEARS</sequence>
<dbReference type="Pfam" id="PF01656">
    <property type="entry name" value="CbiA"/>
    <property type="match status" value="1"/>
</dbReference>
<dbReference type="GO" id="GO:0051782">
    <property type="term" value="P:negative regulation of cell division"/>
    <property type="evidence" value="ECO:0007669"/>
    <property type="project" value="TreeGrafter"/>
</dbReference>
<dbReference type="GO" id="GO:0005829">
    <property type="term" value="C:cytosol"/>
    <property type="evidence" value="ECO:0007669"/>
    <property type="project" value="TreeGrafter"/>
</dbReference>
<dbReference type="PANTHER" id="PTHR43384">
    <property type="entry name" value="SEPTUM SITE-DETERMINING PROTEIN MIND HOMOLOG, CHLOROPLASTIC-RELATED"/>
    <property type="match status" value="1"/>
</dbReference>
<evidence type="ECO:0000313" key="3">
    <source>
        <dbReference type="Proteomes" id="UP000568050"/>
    </source>
</evidence>
<accession>A0A839QT27</accession>
<name>A0A839QT27_9MICO</name>
<dbReference type="SUPFAM" id="SSF52540">
    <property type="entry name" value="P-loop containing nucleoside triphosphate hydrolases"/>
    <property type="match status" value="1"/>
</dbReference>
<dbReference type="InterPro" id="IPR002586">
    <property type="entry name" value="CobQ/CobB/MinD/ParA_Nub-bd_dom"/>
</dbReference>
<dbReference type="Proteomes" id="UP000568050">
    <property type="component" value="Unassembled WGS sequence"/>
</dbReference>
<protein>
    <submittedName>
        <fullName evidence="2">Mrp family chromosome partitioning ATPase</fullName>
    </submittedName>
</protein>
<dbReference type="GO" id="GO:0009898">
    <property type="term" value="C:cytoplasmic side of plasma membrane"/>
    <property type="evidence" value="ECO:0007669"/>
    <property type="project" value="TreeGrafter"/>
</dbReference>
<evidence type="ECO:0000259" key="1">
    <source>
        <dbReference type="Pfam" id="PF01656"/>
    </source>
</evidence>
<dbReference type="PANTHER" id="PTHR43384:SF11">
    <property type="entry name" value="SEPTUM SITE DETERMINING PROTEIN"/>
    <property type="match status" value="1"/>
</dbReference>
<evidence type="ECO:0000313" key="2">
    <source>
        <dbReference type="EMBL" id="MBB3023212.1"/>
    </source>
</evidence>
<dbReference type="Gene3D" id="3.40.50.300">
    <property type="entry name" value="P-loop containing nucleotide triphosphate hydrolases"/>
    <property type="match status" value="1"/>
</dbReference>
<dbReference type="EMBL" id="JACHWP010000003">
    <property type="protein sequence ID" value="MBB3023212.1"/>
    <property type="molecule type" value="Genomic_DNA"/>
</dbReference>
<keyword evidence="3" id="KW-1185">Reference proteome</keyword>
<dbReference type="InterPro" id="IPR050625">
    <property type="entry name" value="ParA/MinD_ATPase"/>
</dbReference>
<reference evidence="2 3" key="1">
    <citation type="submission" date="2020-08" db="EMBL/GenBank/DDBJ databases">
        <title>Sequencing the genomes of 1000 actinobacteria strains.</title>
        <authorList>
            <person name="Klenk H.-P."/>
        </authorList>
    </citation>
    <scope>NUCLEOTIDE SEQUENCE [LARGE SCALE GENOMIC DNA]</scope>
    <source>
        <strain evidence="2 3">DSM 23040</strain>
    </source>
</reference>
<dbReference type="InterPro" id="IPR027417">
    <property type="entry name" value="P-loop_NTPase"/>
</dbReference>
<feature type="domain" description="CobQ/CobB/MinD/ParA nucleotide binding" evidence="1">
    <location>
        <begin position="127"/>
        <end position="167"/>
    </location>
</feature>
<dbReference type="AlphaFoldDB" id="A0A839QT27"/>
<gene>
    <name evidence="2" type="ORF">FHX50_001497</name>
</gene>
<comment type="caution">
    <text evidence="2">The sequence shown here is derived from an EMBL/GenBank/DDBJ whole genome shotgun (WGS) entry which is preliminary data.</text>
</comment>
<proteinExistence type="predicted"/>